<dbReference type="GO" id="GO:0070297">
    <property type="term" value="P:regulation of phosphorelay signal transduction system"/>
    <property type="evidence" value="ECO:0007669"/>
    <property type="project" value="TreeGrafter"/>
</dbReference>
<gene>
    <name evidence="2" type="ordered locus">FraEuI1c_1199</name>
</gene>
<organism evidence="2 3">
    <name type="scientific">Pseudofrankia inefficax (strain DSM 45817 / CECT 9037 / DDB 130130 / EuI1c)</name>
    <name type="common">Frankia inefficax</name>
    <dbReference type="NCBI Taxonomy" id="298654"/>
    <lineage>
        <taxon>Bacteria</taxon>
        <taxon>Bacillati</taxon>
        <taxon>Actinomycetota</taxon>
        <taxon>Actinomycetes</taxon>
        <taxon>Frankiales</taxon>
        <taxon>Frankiaceae</taxon>
        <taxon>Pseudofrankia</taxon>
    </lineage>
</organism>
<sequence length="245" mass="26021">MSLDSHGRVPAGRIVLVRHGETEWSRSGRHTGRTDIPLTPDGERRAAALLPALRGFRFALVATSPRTRAIHTADLAGLFAAPVGGGPTHQRQGGPDGVRPAVADVAAREVWPDLAEWDYGDLEGLTTPTIRETQPGWTIWTGRVPGGETAGQVAARADAVLARALPLLRDGDVALVGHGHMSRVLIARWLGLDPARGASFLVEPASLTILEHERETRVLGSLNLRPSPPEARLDAFQPGASASAL</sequence>
<dbReference type="EMBL" id="CP002299">
    <property type="protein sequence ID" value="ADP79271.1"/>
    <property type="molecule type" value="Genomic_DNA"/>
</dbReference>
<dbReference type="FunCoup" id="E3J299">
    <property type="interactions" value="8"/>
</dbReference>
<protein>
    <submittedName>
        <fullName evidence="2">Phosphoglycerate mutase</fullName>
    </submittedName>
</protein>
<dbReference type="GO" id="GO:0101006">
    <property type="term" value="F:protein histidine phosphatase activity"/>
    <property type="evidence" value="ECO:0007669"/>
    <property type="project" value="TreeGrafter"/>
</dbReference>
<keyword evidence="3" id="KW-1185">Reference proteome</keyword>
<feature type="binding site" evidence="1">
    <location>
        <begin position="31"/>
        <end position="32"/>
    </location>
    <ligand>
        <name>substrate</name>
    </ligand>
</feature>
<proteinExistence type="predicted"/>
<dbReference type="HOGENOM" id="CLU_033323_13_1_11"/>
<dbReference type="InterPro" id="IPR050275">
    <property type="entry name" value="PGM_Phosphatase"/>
</dbReference>
<feature type="binding site" evidence="1">
    <location>
        <position position="68"/>
    </location>
    <ligand>
        <name>substrate</name>
    </ligand>
</feature>
<dbReference type="AlphaFoldDB" id="E3J299"/>
<dbReference type="KEGG" id="fri:FraEuI1c_1199"/>
<dbReference type="STRING" id="298654.FraEuI1c_1199"/>
<dbReference type="Proteomes" id="UP000002484">
    <property type="component" value="Chromosome"/>
</dbReference>
<evidence type="ECO:0000313" key="3">
    <source>
        <dbReference type="Proteomes" id="UP000002484"/>
    </source>
</evidence>
<dbReference type="OrthoDB" id="4697614at2"/>
<name>E3J299_PSEI1</name>
<reference evidence="2 3" key="1">
    <citation type="submission" date="2010-10" db="EMBL/GenBank/DDBJ databases">
        <title>Complete sequence of Frankia sp. EuI1c.</title>
        <authorList>
            <consortium name="US DOE Joint Genome Institute"/>
            <person name="Lucas S."/>
            <person name="Copeland A."/>
            <person name="Lapidus A."/>
            <person name="Cheng J.-F."/>
            <person name="Bruce D."/>
            <person name="Goodwin L."/>
            <person name="Pitluck S."/>
            <person name="Chertkov O."/>
            <person name="Detter J.C."/>
            <person name="Han C."/>
            <person name="Tapia R."/>
            <person name="Land M."/>
            <person name="Hauser L."/>
            <person name="Jeffries C."/>
            <person name="Kyrpides N."/>
            <person name="Ivanova N."/>
            <person name="Mikhailova N."/>
            <person name="Beauchemin N."/>
            <person name="Sen A."/>
            <person name="Sur S.A."/>
            <person name="Gtari M."/>
            <person name="Wall L."/>
            <person name="Tisa L."/>
            <person name="Woyke T."/>
        </authorList>
    </citation>
    <scope>NUCLEOTIDE SEQUENCE [LARGE SCALE GENOMIC DNA]</scope>
    <source>
        <strain evidence="3">DSM 45817 / CECT 9037 / EuI1c</strain>
    </source>
</reference>
<dbReference type="PANTHER" id="PTHR48100">
    <property type="entry name" value="BROAD-SPECIFICITY PHOSPHATASE YOR283W-RELATED"/>
    <property type="match status" value="1"/>
</dbReference>
<dbReference type="InParanoid" id="E3J299"/>
<dbReference type="SUPFAM" id="SSF53254">
    <property type="entry name" value="Phosphoglycerate mutase-like"/>
    <property type="match status" value="1"/>
</dbReference>
<accession>E3J299</accession>
<dbReference type="Gene3D" id="3.40.50.1240">
    <property type="entry name" value="Phosphoglycerate mutase-like"/>
    <property type="match status" value="1"/>
</dbReference>
<dbReference type="eggNOG" id="COG0406">
    <property type="taxonomic scope" value="Bacteria"/>
</dbReference>
<dbReference type="InterPro" id="IPR013078">
    <property type="entry name" value="His_Pase_superF_clade-1"/>
</dbReference>
<dbReference type="PANTHER" id="PTHR48100:SF15">
    <property type="entry name" value="SEDOHEPTULOSE 1,7-BISPHOSPHATASE"/>
    <property type="match status" value="1"/>
</dbReference>
<dbReference type="InterPro" id="IPR029033">
    <property type="entry name" value="His_PPase_superfam"/>
</dbReference>
<dbReference type="CDD" id="cd07067">
    <property type="entry name" value="HP_PGM_like"/>
    <property type="match status" value="1"/>
</dbReference>
<dbReference type="Pfam" id="PF00300">
    <property type="entry name" value="His_Phos_1"/>
    <property type="match status" value="2"/>
</dbReference>
<dbReference type="RefSeq" id="WP_013422392.1">
    <property type="nucleotide sequence ID" value="NC_014666.1"/>
</dbReference>
<dbReference type="SMART" id="SM00855">
    <property type="entry name" value="PGAM"/>
    <property type="match status" value="1"/>
</dbReference>
<evidence type="ECO:0000313" key="2">
    <source>
        <dbReference type="EMBL" id="ADP79271.1"/>
    </source>
</evidence>
<evidence type="ECO:0000256" key="1">
    <source>
        <dbReference type="PIRSR" id="PIRSR613078-2"/>
    </source>
</evidence>